<comment type="caution">
    <text evidence="1">The sequence shown here is derived from an EMBL/GenBank/DDBJ whole genome shotgun (WGS) entry which is preliminary data.</text>
</comment>
<sequence>MIGVLQRLFQSRCEIDEVGGLFARNWKGTVVLEEDQLAGSESARVYVDSQPVPHNPLELSFDTIVYQGYYSLFSGNDKLVKTKDCSFKRRIYQGDTLFGTPIYPDLYLGDHLNLIKHSNLRLELRIYTHSYSNHLCADLR</sequence>
<gene>
    <name evidence="1" type="ORF">AVEN_107388_1</name>
</gene>
<dbReference type="Proteomes" id="UP000499080">
    <property type="component" value="Unassembled WGS sequence"/>
</dbReference>
<dbReference type="AlphaFoldDB" id="A0A4Y2IZN7"/>
<dbReference type="EMBL" id="BGPR01188065">
    <property type="protein sequence ID" value="GBM83144.1"/>
    <property type="molecule type" value="Genomic_DNA"/>
</dbReference>
<dbReference type="OrthoDB" id="5979489at2759"/>
<organism evidence="1 2">
    <name type="scientific">Araneus ventricosus</name>
    <name type="common">Orbweaver spider</name>
    <name type="synonym">Epeira ventricosa</name>
    <dbReference type="NCBI Taxonomy" id="182803"/>
    <lineage>
        <taxon>Eukaryota</taxon>
        <taxon>Metazoa</taxon>
        <taxon>Ecdysozoa</taxon>
        <taxon>Arthropoda</taxon>
        <taxon>Chelicerata</taxon>
        <taxon>Arachnida</taxon>
        <taxon>Araneae</taxon>
        <taxon>Araneomorphae</taxon>
        <taxon>Entelegynae</taxon>
        <taxon>Araneoidea</taxon>
        <taxon>Araneidae</taxon>
        <taxon>Araneus</taxon>
    </lineage>
</organism>
<accession>A0A4Y2IZN7</accession>
<evidence type="ECO:0000313" key="2">
    <source>
        <dbReference type="Proteomes" id="UP000499080"/>
    </source>
</evidence>
<protein>
    <submittedName>
        <fullName evidence="1">Uncharacterized protein</fullName>
    </submittedName>
</protein>
<evidence type="ECO:0000313" key="1">
    <source>
        <dbReference type="EMBL" id="GBM83144.1"/>
    </source>
</evidence>
<keyword evidence="2" id="KW-1185">Reference proteome</keyword>
<name>A0A4Y2IZN7_ARAVE</name>
<proteinExistence type="predicted"/>
<reference evidence="1 2" key="1">
    <citation type="journal article" date="2019" name="Sci. Rep.">
        <title>Orb-weaving spider Araneus ventricosus genome elucidates the spidroin gene catalogue.</title>
        <authorList>
            <person name="Kono N."/>
            <person name="Nakamura H."/>
            <person name="Ohtoshi R."/>
            <person name="Moran D.A.P."/>
            <person name="Shinohara A."/>
            <person name="Yoshida Y."/>
            <person name="Fujiwara M."/>
            <person name="Mori M."/>
            <person name="Tomita M."/>
            <person name="Arakawa K."/>
        </authorList>
    </citation>
    <scope>NUCLEOTIDE SEQUENCE [LARGE SCALE GENOMIC DNA]</scope>
</reference>